<evidence type="ECO:0000313" key="2">
    <source>
        <dbReference type="EMBL" id="VBB38926.1"/>
    </source>
</evidence>
<proteinExistence type="predicted"/>
<dbReference type="EMBL" id="UPXP01000008">
    <property type="protein sequence ID" value="VBB38926.1"/>
    <property type="molecule type" value="Genomic_DNA"/>
</dbReference>
<protein>
    <submittedName>
        <fullName evidence="2">Uncharacterized protein</fullName>
    </submittedName>
</protein>
<reference evidence="2" key="1">
    <citation type="submission" date="2018-07" db="EMBL/GenBank/DDBJ databases">
        <authorList>
            <consortium name="Genoscope - CEA"/>
            <person name="William W."/>
        </authorList>
    </citation>
    <scope>NUCLEOTIDE SEQUENCE</scope>
    <source>
        <strain evidence="2">IK1</strain>
    </source>
</reference>
<sequence>MELHGLPGPEAPLPQKTADDADPLFAPARTHDTVLGEQVEDDVVVVAGVESDRIFLARVADGAHNVEGAVAVEGGHFNGQDVVDHGEGPPEFVGQDAPANVRLEVEAHQGDHFGYGAAMVDHGFDGVFLERRIAPKGRHAHEAGMVALADQELSLGESLLRAATDAADLDHRPGALGRIFVDHRRDAGQDLLEKVYFGIADFELGGVDAHGYAARARIDIVAHQGALPDFVIASIGLESQGHGGDYGSFLYTPAYELGQLCYGHMVHPFRL</sequence>
<evidence type="ECO:0000256" key="1">
    <source>
        <dbReference type="SAM" id="MobiDB-lite"/>
    </source>
</evidence>
<accession>A0A652ZT44</accession>
<name>A0A652ZT44_9SPIR</name>
<gene>
    <name evidence="2" type="ORF">TRIP_E160150</name>
</gene>
<organism evidence="2">
    <name type="scientific">uncultured Spirochaetota bacterium</name>
    <dbReference type="NCBI Taxonomy" id="460511"/>
    <lineage>
        <taxon>Bacteria</taxon>
        <taxon>Pseudomonadati</taxon>
        <taxon>Spirochaetota</taxon>
        <taxon>environmental samples</taxon>
    </lineage>
</organism>
<dbReference type="AlphaFoldDB" id="A0A652ZT44"/>
<feature type="region of interest" description="Disordered" evidence="1">
    <location>
        <begin position="1"/>
        <end position="24"/>
    </location>
</feature>